<evidence type="ECO:0000256" key="1">
    <source>
        <dbReference type="ARBA" id="ARBA00022679"/>
    </source>
</evidence>
<dbReference type="InterPro" id="IPR000408">
    <property type="entry name" value="Reg_chr_condens"/>
</dbReference>
<dbReference type="CDD" id="cd00078">
    <property type="entry name" value="HECTc"/>
    <property type="match status" value="1"/>
</dbReference>
<dbReference type="PRINTS" id="PR00633">
    <property type="entry name" value="RCCNDNSATION"/>
</dbReference>
<dbReference type="InterPro" id="IPR000569">
    <property type="entry name" value="HECT_dom"/>
</dbReference>
<reference evidence="8" key="1">
    <citation type="journal article" date="2023" name="Science">
        <title>Genome structures resolve the early diversification of teleost fishes.</title>
        <authorList>
            <person name="Parey E."/>
            <person name="Louis A."/>
            <person name="Montfort J."/>
            <person name="Bouchez O."/>
            <person name="Roques C."/>
            <person name="Iampietro C."/>
            <person name="Lluch J."/>
            <person name="Castinel A."/>
            <person name="Donnadieu C."/>
            <person name="Desvignes T."/>
            <person name="Floi Bucao C."/>
            <person name="Jouanno E."/>
            <person name="Wen M."/>
            <person name="Mejri S."/>
            <person name="Dirks R."/>
            <person name="Jansen H."/>
            <person name="Henkel C."/>
            <person name="Chen W.J."/>
            <person name="Zahm M."/>
            <person name="Cabau C."/>
            <person name="Klopp C."/>
            <person name="Thompson A.W."/>
            <person name="Robinson-Rechavi M."/>
            <person name="Braasch I."/>
            <person name="Lecointre G."/>
            <person name="Bobe J."/>
            <person name="Postlethwait J.H."/>
            <person name="Berthelot C."/>
            <person name="Roest Crollius H."/>
            <person name="Guiguen Y."/>
        </authorList>
    </citation>
    <scope>NUCLEOTIDE SEQUENCE</scope>
    <source>
        <strain evidence="8">Concon-B</strain>
    </source>
</reference>
<dbReference type="GO" id="GO:0061630">
    <property type="term" value="F:ubiquitin protein ligase activity"/>
    <property type="evidence" value="ECO:0007669"/>
    <property type="project" value="TreeGrafter"/>
</dbReference>
<evidence type="ECO:0000256" key="3">
    <source>
        <dbReference type="ARBA" id="ARBA00022786"/>
    </source>
</evidence>
<dbReference type="PANTHER" id="PTHR45622">
    <property type="entry name" value="UBIQUITIN-PROTEIN LIGASE E3A-RELATED"/>
    <property type="match status" value="1"/>
</dbReference>
<feature type="active site" description="Glycyl thioester intermediate" evidence="4">
    <location>
        <position position="944"/>
    </location>
</feature>
<dbReference type="OrthoDB" id="5981550at2759"/>
<dbReference type="InterPro" id="IPR035983">
    <property type="entry name" value="Hect_E3_ubiquitin_ligase"/>
</dbReference>
<evidence type="ECO:0000256" key="4">
    <source>
        <dbReference type="PROSITE-ProRule" id="PRU00104"/>
    </source>
</evidence>
<dbReference type="Gene3D" id="3.30.2160.10">
    <property type="entry name" value="Hect, E3 ligase catalytic domain"/>
    <property type="match status" value="1"/>
</dbReference>
<evidence type="ECO:0000256" key="5">
    <source>
        <dbReference type="PROSITE-ProRule" id="PRU00235"/>
    </source>
</evidence>
<feature type="domain" description="HECT" evidence="7">
    <location>
        <begin position="657"/>
        <end position="976"/>
    </location>
</feature>
<dbReference type="EMBL" id="JAFJMO010000008">
    <property type="protein sequence ID" value="KAJ8269607.1"/>
    <property type="molecule type" value="Genomic_DNA"/>
</dbReference>
<feature type="repeat" description="RCC1" evidence="5">
    <location>
        <begin position="94"/>
        <end position="143"/>
    </location>
</feature>
<keyword evidence="1" id="KW-0808">Transferase</keyword>
<dbReference type="SUPFAM" id="SSF56204">
    <property type="entry name" value="Hect, E3 ligase catalytic domain"/>
    <property type="match status" value="1"/>
</dbReference>
<organism evidence="8 9">
    <name type="scientific">Conger conger</name>
    <name type="common">Conger eel</name>
    <name type="synonym">Muraena conger</name>
    <dbReference type="NCBI Taxonomy" id="82655"/>
    <lineage>
        <taxon>Eukaryota</taxon>
        <taxon>Metazoa</taxon>
        <taxon>Chordata</taxon>
        <taxon>Craniata</taxon>
        <taxon>Vertebrata</taxon>
        <taxon>Euteleostomi</taxon>
        <taxon>Actinopterygii</taxon>
        <taxon>Neopterygii</taxon>
        <taxon>Teleostei</taxon>
        <taxon>Anguilliformes</taxon>
        <taxon>Congridae</taxon>
        <taxon>Conger</taxon>
    </lineage>
</organism>
<sequence length="976" mass="110470">MICWGETNFRELGLDRFCQDDALGIAENHHLVTAQKDKITAVSVGRRMIAVVTEKGEGKFCLQDDISQTKSRRKPAHLALSREKIDSLSCGADCIVMVSRKGNVFQLNYRIKPYIPRCLSALNGRHVIQVACGDHHTIALSRDGQLFTWGENSNGQLGQGEGGRSSETPKCLFSLSGIPLAMITAGGDQSFALSVSGAVFAWGKNSAGQLGVGDKEDRHVPTTVKSLNLKRTVFISCGDKHTAILTKGGLVFTFGSGEYGQLGHSSNREELQPRLVAELWGSSVTQIACGRHHTLAYVESLKTIYSFGCGEQGQLGSGQATNQNVPLPVHLSSEFYDGIGTILAGGNQSIFSPERLASLSKKIASVDNNLIEKWISTFGSKLWKAMKKEIIQTFSSASTLNCSFLNQRHYQTSMENSGLDLSLARIVFEKLGNNENLLKKVGSVVQHTLIPSLPIDPSGVEDLRVYLILPELLRVLPTDRDLCVKFAEAVFRLQPQCLKILEGLWSKLPRAFFKSLVEVVHSASTWFLYQMRTERRDYRTSVEKTAEVLQKLYEVNLKSSQKLEYKNFYINEIRLCIESCGTVPPDMNFLYAMNQFMVQRLALYPSIFDMETKWLLFRINNLSGFVENSLLNPLIQNDLCVNRRSLLTDTFQELRNNPRQYLCPLKVKFKYENGIDHGGVSQEFFSVIAREIHSLQPKMLELFEDSGLVWFMPEGHCDDDAYSLLGILCGMALYRECFVNFHFPLALFKKMLGVMPTLEELEELSPIEARNLQELLNEDEEVLELLDLDFTTRGHEIVPNGREMTVTKCNRWQFVEAYVDFIFNKSVKKQFNDFLGGFSQGCPSQLWKMFLPEELMARLCGNINYSWEELKKNALYEAYEPTDENIQNFWTVFFELSEEKKKDFLSYMTGSDRLPIGGLASIKITIVNQNKPNPDDFYPVANTCYRCLYLPNYSSIHVLREKFVHAISFYEEFGEY</sequence>
<dbReference type="SUPFAM" id="SSF50985">
    <property type="entry name" value="RCC1/BLIP-II"/>
    <property type="match status" value="1"/>
</dbReference>
<evidence type="ECO:0000313" key="8">
    <source>
        <dbReference type="EMBL" id="KAJ8269607.1"/>
    </source>
</evidence>
<protein>
    <recommendedName>
        <fullName evidence="7">HECT domain-containing protein</fullName>
    </recommendedName>
</protein>
<evidence type="ECO:0000313" key="9">
    <source>
        <dbReference type="Proteomes" id="UP001152803"/>
    </source>
</evidence>
<dbReference type="AlphaFoldDB" id="A0A9Q1HYW2"/>
<dbReference type="GO" id="GO:0006511">
    <property type="term" value="P:ubiquitin-dependent protein catabolic process"/>
    <property type="evidence" value="ECO:0007669"/>
    <property type="project" value="TreeGrafter"/>
</dbReference>
<keyword evidence="6" id="KW-0175">Coiled coil</keyword>
<keyword evidence="2" id="KW-0677">Repeat</keyword>
<dbReference type="InterPro" id="IPR058923">
    <property type="entry name" value="RCC1-like_dom"/>
</dbReference>
<dbReference type="PROSITE" id="PS00626">
    <property type="entry name" value="RCC1_2"/>
    <property type="match status" value="1"/>
</dbReference>
<dbReference type="Gene3D" id="3.90.1750.10">
    <property type="entry name" value="Hect, E3 ligase catalytic domains"/>
    <property type="match status" value="1"/>
</dbReference>
<gene>
    <name evidence="8" type="ORF">COCON_G00122140</name>
</gene>
<dbReference type="InterPro" id="IPR051709">
    <property type="entry name" value="Ub-ligase/GTPase-reg"/>
</dbReference>
<feature type="coiled-coil region" evidence="6">
    <location>
        <begin position="758"/>
        <end position="789"/>
    </location>
</feature>
<dbReference type="SMART" id="SM00119">
    <property type="entry name" value="HECTc"/>
    <property type="match status" value="1"/>
</dbReference>
<dbReference type="Proteomes" id="UP001152803">
    <property type="component" value="Unassembled WGS sequence"/>
</dbReference>
<comment type="caution">
    <text evidence="8">The sequence shown here is derived from an EMBL/GenBank/DDBJ whole genome shotgun (WGS) entry which is preliminary data.</text>
</comment>
<feature type="repeat" description="RCC1" evidence="5">
    <location>
        <begin position="302"/>
        <end position="355"/>
    </location>
</feature>
<feature type="repeat" description="RCC1" evidence="5">
    <location>
        <begin position="249"/>
        <end position="300"/>
    </location>
</feature>
<dbReference type="PROSITE" id="PS50237">
    <property type="entry name" value="HECT"/>
    <property type="match status" value="1"/>
</dbReference>
<dbReference type="FunFam" id="3.30.2410.10:FF:000003">
    <property type="entry name" value="probable E3 ubiquitin-protein ligase HERC4 isoform X1"/>
    <property type="match status" value="1"/>
</dbReference>
<dbReference type="Pfam" id="PF25390">
    <property type="entry name" value="WD40_RLD"/>
    <property type="match status" value="1"/>
</dbReference>
<name>A0A9Q1HYW2_CONCO</name>
<keyword evidence="3 4" id="KW-0833">Ubl conjugation pathway</keyword>
<dbReference type="Pfam" id="PF00632">
    <property type="entry name" value="HECT"/>
    <property type="match status" value="1"/>
</dbReference>
<dbReference type="PANTHER" id="PTHR45622:SF73">
    <property type="entry name" value="E3 UBIQUITIN-PROTEIN LIGASE HERC4-LIKE ISOFORM X1-RELATED"/>
    <property type="match status" value="1"/>
</dbReference>
<dbReference type="PROSITE" id="PS50012">
    <property type="entry name" value="RCC1_3"/>
    <property type="match status" value="5"/>
</dbReference>
<dbReference type="Gene3D" id="3.30.2410.10">
    <property type="entry name" value="Hect, E3 ligase catalytic domain"/>
    <property type="match status" value="1"/>
</dbReference>
<feature type="repeat" description="RCC1" evidence="5">
    <location>
        <begin position="197"/>
        <end position="248"/>
    </location>
</feature>
<evidence type="ECO:0000256" key="6">
    <source>
        <dbReference type="SAM" id="Coils"/>
    </source>
</evidence>
<proteinExistence type="predicted"/>
<evidence type="ECO:0000259" key="7">
    <source>
        <dbReference type="PROSITE" id="PS50237"/>
    </source>
</evidence>
<dbReference type="GO" id="GO:0005737">
    <property type="term" value="C:cytoplasm"/>
    <property type="evidence" value="ECO:0007669"/>
    <property type="project" value="TreeGrafter"/>
</dbReference>
<dbReference type="GO" id="GO:0016567">
    <property type="term" value="P:protein ubiquitination"/>
    <property type="evidence" value="ECO:0007669"/>
    <property type="project" value="TreeGrafter"/>
</dbReference>
<dbReference type="Gene3D" id="2.130.10.30">
    <property type="entry name" value="Regulator of chromosome condensation 1/beta-lactamase-inhibitor protein II"/>
    <property type="match status" value="1"/>
</dbReference>
<dbReference type="InterPro" id="IPR009091">
    <property type="entry name" value="RCC1/BLIP-II"/>
</dbReference>
<evidence type="ECO:0000256" key="2">
    <source>
        <dbReference type="ARBA" id="ARBA00022737"/>
    </source>
</evidence>
<feature type="repeat" description="RCC1" evidence="5">
    <location>
        <begin position="144"/>
        <end position="196"/>
    </location>
</feature>
<keyword evidence="9" id="KW-1185">Reference proteome</keyword>
<accession>A0A9Q1HYW2</accession>